<evidence type="ECO:0000313" key="2">
    <source>
        <dbReference type="EMBL" id="CAD8857850.1"/>
    </source>
</evidence>
<dbReference type="AlphaFoldDB" id="A0A7S1AMG0"/>
<proteinExistence type="predicted"/>
<name>A0A7S1AMG0_NOCSC</name>
<protein>
    <recommendedName>
        <fullName evidence="3">UBA domain-containing protein</fullName>
    </recommendedName>
</protein>
<accession>A0A7S1AMG0</accession>
<evidence type="ECO:0000256" key="1">
    <source>
        <dbReference type="SAM" id="MobiDB-lite"/>
    </source>
</evidence>
<evidence type="ECO:0008006" key="3">
    <source>
        <dbReference type="Google" id="ProtNLM"/>
    </source>
</evidence>
<feature type="region of interest" description="Disordered" evidence="1">
    <location>
        <begin position="1"/>
        <end position="39"/>
    </location>
</feature>
<reference evidence="2" key="1">
    <citation type="submission" date="2021-01" db="EMBL/GenBank/DDBJ databases">
        <authorList>
            <person name="Corre E."/>
            <person name="Pelletier E."/>
            <person name="Niang G."/>
            <person name="Scheremetjew M."/>
            <person name="Finn R."/>
            <person name="Kale V."/>
            <person name="Holt S."/>
            <person name="Cochrane G."/>
            <person name="Meng A."/>
            <person name="Brown T."/>
            <person name="Cohen L."/>
        </authorList>
    </citation>
    <scope>NUCLEOTIDE SEQUENCE</scope>
</reference>
<organism evidence="2">
    <name type="scientific">Noctiluca scintillans</name>
    <name type="common">Sea sparkle</name>
    <name type="synonym">Red tide dinoflagellate</name>
    <dbReference type="NCBI Taxonomy" id="2966"/>
    <lineage>
        <taxon>Eukaryota</taxon>
        <taxon>Sar</taxon>
        <taxon>Alveolata</taxon>
        <taxon>Dinophyceae</taxon>
        <taxon>Noctilucales</taxon>
        <taxon>Noctilucaceae</taxon>
        <taxon>Noctiluca</taxon>
    </lineage>
</organism>
<dbReference type="EMBL" id="HBFQ01045292">
    <property type="protein sequence ID" value="CAD8857850.1"/>
    <property type="molecule type" value="Transcribed_RNA"/>
</dbReference>
<feature type="region of interest" description="Disordered" evidence="1">
    <location>
        <begin position="254"/>
        <end position="304"/>
    </location>
</feature>
<gene>
    <name evidence="2" type="ORF">NSCI0253_LOCUS32202</name>
</gene>
<sequence length="304" mass="30823">MGPDMPTAGADDPSPREPLSPEPSGPGAAPLDLPGASVPMVVQRQEPAESDVRCLVDVTDRPYEECLRALVATGSVDAAAAYLLDEGGGAISSSCVQSTLDRGRGVQSTATSDGQAVGTSDEARFLVEATGRSLSECAAALEANSSDVGAACAFLFASTTECSPATADSLVGHADGVERTVPDVGLGQTSGALEAARMTEVTGSSYEVCLQALRACGSVEEAVASLLGLTDEQETVPQQPGLSIVDQVPLWGSGLASTNEEADGAPDGSPRTRLASTSVSPHEDARSEGSPSPAAKRCRTNSDE</sequence>